<evidence type="ECO:0000256" key="3">
    <source>
        <dbReference type="ARBA" id="ARBA00022643"/>
    </source>
</evidence>
<dbReference type="Pfam" id="PF01243">
    <property type="entry name" value="PNPOx_N"/>
    <property type="match status" value="1"/>
</dbReference>
<feature type="binding site" evidence="7">
    <location>
        <position position="194"/>
    </location>
    <ligand>
        <name>FMN</name>
        <dbReference type="ChEBI" id="CHEBI:58210"/>
    </ligand>
</feature>
<feature type="domain" description="Pyridoxine 5'-phosphate oxidase dimerisation C-terminal" evidence="9">
    <location>
        <begin position="171"/>
        <end position="210"/>
    </location>
</feature>
<feature type="binding site" evidence="7">
    <location>
        <begin position="60"/>
        <end position="65"/>
    </location>
    <ligand>
        <name>FMN</name>
        <dbReference type="ChEBI" id="CHEBI:58210"/>
    </ligand>
</feature>
<organism evidence="10 11">
    <name type="scientific">Catenovulum maritimum</name>
    <dbReference type="NCBI Taxonomy" id="1513271"/>
    <lineage>
        <taxon>Bacteria</taxon>
        <taxon>Pseudomonadati</taxon>
        <taxon>Pseudomonadota</taxon>
        <taxon>Gammaproteobacteria</taxon>
        <taxon>Alteromonadales</taxon>
        <taxon>Alteromonadaceae</taxon>
        <taxon>Catenovulum</taxon>
    </lineage>
</organism>
<dbReference type="EC" id="1.4.3.5" evidence="5"/>
<evidence type="ECO:0000313" key="10">
    <source>
        <dbReference type="EMBL" id="KMT66281.1"/>
    </source>
</evidence>
<dbReference type="Gene3D" id="2.30.110.10">
    <property type="entry name" value="Electron Transport, Fmn-binding Protein, Chain A"/>
    <property type="match status" value="1"/>
</dbReference>
<evidence type="ECO:0000259" key="8">
    <source>
        <dbReference type="Pfam" id="PF01243"/>
    </source>
</evidence>
<dbReference type="PIRSF" id="PIRSF000190">
    <property type="entry name" value="Pyd_amn-ph_oxd"/>
    <property type="match status" value="1"/>
</dbReference>
<dbReference type="STRING" id="1513271.XM47_04630"/>
<dbReference type="InterPro" id="IPR012349">
    <property type="entry name" value="Split_barrel_FMN-bd"/>
</dbReference>
<keyword evidence="4" id="KW-0560">Oxidoreductase</keyword>
<dbReference type="GO" id="GO:0008615">
    <property type="term" value="P:pyridoxine biosynthetic process"/>
    <property type="evidence" value="ECO:0007669"/>
    <property type="project" value="UniProtKB-UniRule"/>
</dbReference>
<feature type="binding site" evidence="7">
    <location>
        <position position="82"/>
    </location>
    <ligand>
        <name>FMN</name>
        <dbReference type="ChEBI" id="CHEBI:58210"/>
    </ligand>
</feature>
<feature type="domain" description="Pyridoxamine 5'-phosphate oxidase N-terminal" evidence="8">
    <location>
        <begin position="34"/>
        <end position="152"/>
    </location>
</feature>
<accession>A0A0J8JNS5</accession>
<dbReference type="AlphaFoldDB" id="A0A0J8JNS5"/>
<dbReference type="PATRIC" id="fig|1513271.3.peg.958"/>
<evidence type="ECO:0000313" key="11">
    <source>
        <dbReference type="Proteomes" id="UP000037600"/>
    </source>
</evidence>
<protein>
    <recommendedName>
        <fullName evidence="5">Pyridoxamine 5'-phosphate oxidase</fullName>
        <ecNumber evidence="5">1.4.3.5</ecNumber>
    </recommendedName>
</protein>
<dbReference type="InterPro" id="IPR000659">
    <property type="entry name" value="Pyridox_Oxase"/>
</dbReference>
<dbReference type="PROSITE" id="PS01064">
    <property type="entry name" value="PYRIDOX_OXIDASE"/>
    <property type="match status" value="1"/>
</dbReference>
<feature type="binding site" evidence="6">
    <location>
        <position position="130"/>
    </location>
    <ligand>
        <name>substrate</name>
    </ligand>
</feature>
<proteinExistence type="inferred from homology"/>
<feature type="binding site" evidence="7">
    <location>
        <position position="184"/>
    </location>
    <ligand>
        <name>FMN</name>
        <dbReference type="ChEBI" id="CHEBI:58210"/>
    </ligand>
</feature>
<feature type="binding site" evidence="7">
    <location>
        <begin position="75"/>
        <end position="76"/>
    </location>
    <ligand>
        <name>FMN</name>
        <dbReference type="ChEBI" id="CHEBI:58210"/>
    </ligand>
</feature>
<feature type="binding site" evidence="6">
    <location>
        <begin position="190"/>
        <end position="192"/>
    </location>
    <ligand>
        <name>substrate</name>
    </ligand>
</feature>
<keyword evidence="3 7" id="KW-0288">FMN</keyword>
<dbReference type="GO" id="GO:0010181">
    <property type="term" value="F:FMN binding"/>
    <property type="evidence" value="ECO:0007669"/>
    <property type="project" value="UniProtKB-UniRule"/>
</dbReference>
<feature type="binding site" evidence="6">
    <location>
        <position position="65"/>
    </location>
    <ligand>
        <name>substrate</name>
    </ligand>
</feature>
<evidence type="ECO:0000256" key="6">
    <source>
        <dbReference type="PIRSR" id="PIRSR000190-1"/>
    </source>
</evidence>
<evidence type="ECO:0000256" key="1">
    <source>
        <dbReference type="ARBA" id="ARBA00007301"/>
    </source>
</evidence>
<dbReference type="InterPro" id="IPR011576">
    <property type="entry name" value="Pyridox_Oxase_N"/>
</dbReference>
<evidence type="ECO:0000259" key="9">
    <source>
        <dbReference type="Pfam" id="PF10590"/>
    </source>
</evidence>
<dbReference type="Pfam" id="PF10590">
    <property type="entry name" value="PNP_phzG_C"/>
    <property type="match status" value="1"/>
</dbReference>
<dbReference type="NCBIfam" id="TIGR00558">
    <property type="entry name" value="pdxH"/>
    <property type="match status" value="1"/>
</dbReference>
<feature type="binding site" evidence="7">
    <location>
        <position position="104"/>
    </location>
    <ligand>
        <name>FMN</name>
        <dbReference type="ChEBI" id="CHEBI:58210"/>
    </ligand>
</feature>
<dbReference type="InterPro" id="IPR019576">
    <property type="entry name" value="Pyridoxamine_oxidase_dimer_C"/>
</dbReference>
<dbReference type="PANTHER" id="PTHR10851">
    <property type="entry name" value="PYRIDOXINE-5-PHOSPHATE OXIDASE"/>
    <property type="match status" value="1"/>
</dbReference>
<evidence type="ECO:0000256" key="5">
    <source>
        <dbReference type="NCBIfam" id="TIGR00558"/>
    </source>
</evidence>
<feature type="binding site" evidence="6">
    <location>
        <position position="126"/>
    </location>
    <ligand>
        <name>substrate</name>
    </ligand>
</feature>
<dbReference type="PANTHER" id="PTHR10851:SF0">
    <property type="entry name" value="PYRIDOXINE-5'-PHOSPHATE OXIDASE"/>
    <property type="match status" value="1"/>
</dbReference>
<feature type="binding site" evidence="6">
    <location>
        <begin position="7"/>
        <end position="10"/>
    </location>
    <ligand>
        <name>substrate</name>
    </ligand>
</feature>
<dbReference type="EMBL" id="LAZL01000005">
    <property type="protein sequence ID" value="KMT66281.1"/>
    <property type="molecule type" value="Genomic_DNA"/>
</dbReference>
<gene>
    <name evidence="10" type="ORF">XM47_04630</name>
</gene>
<dbReference type="GO" id="GO:0004733">
    <property type="term" value="F:pyridoxamine phosphate oxidase activity"/>
    <property type="evidence" value="ECO:0007669"/>
    <property type="project" value="UniProtKB-UniRule"/>
</dbReference>
<dbReference type="Proteomes" id="UP000037600">
    <property type="component" value="Unassembled WGS sequence"/>
</dbReference>
<dbReference type="InterPro" id="IPR019740">
    <property type="entry name" value="Pyridox_Oxase_CS"/>
</dbReference>
<comment type="similarity">
    <text evidence="1">Belongs to the pyridoxamine 5'-phosphate oxidase family.</text>
</comment>
<keyword evidence="11" id="KW-1185">Reference proteome</keyword>
<dbReference type="NCBIfam" id="NF004231">
    <property type="entry name" value="PRK05679.1"/>
    <property type="match status" value="1"/>
</dbReference>
<evidence type="ECO:0000256" key="7">
    <source>
        <dbReference type="PIRSR" id="PIRSR000190-2"/>
    </source>
</evidence>
<dbReference type="RefSeq" id="WP_048690277.1">
    <property type="nucleotide sequence ID" value="NZ_KQ130484.1"/>
</dbReference>
<evidence type="ECO:0000256" key="2">
    <source>
        <dbReference type="ARBA" id="ARBA00022630"/>
    </source>
</evidence>
<feature type="binding site" evidence="6">
    <location>
        <position position="122"/>
    </location>
    <ligand>
        <name>substrate</name>
    </ligand>
</feature>
<keyword evidence="2" id="KW-0285">Flavoprotein</keyword>
<comment type="caution">
    <text evidence="10">The sequence shown here is derived from an EMBL/GenBank/DDBJ whole genome shotgun (WGS) entry which is preliminary data.</text>
</comment>
<sequence length="211" mass="24766">MKQFTDRREYQFAQLNENQLTPDPIKQLDTWLNQAIELPIQDANAMVLSTLNPELEISARVVLLKQIDQTGLTFFTSLNSEKAQDIRFSNKVSVLFPWLALDRQVRIKGIAEPIPTHFAKLYFQTRPRNSQLTAWVNSTSLIADSKQYLKHQYQYMKQKFLNQQIPMPDNWGGYIIKPHYFEFWQGGEARLHDRLCYQLCAKTGWKISRLV</sequence>
<name>A0A0J8JNS5_9ALTE</name>
<dbReference type="SUPFAM" id="SSF50475">
    <property type="entry name" value="FMN-binding split barrel"/>
    <property type="match status" value="1"/>
</dbReference>
<reference evidence="10 11" key="1">
    <citation type="submission" date="2015-04" db="EMBL/GenBank/DDBJ databases">
        <title>Draft Genome Sequence of the Novel Agar-Digesting Marine Bacterium Q1.</title>
        <authorList>
            <person name="Li Y."/>
            <person name="Li D."/>
            <person name="Chen G."/>
            <person name="Du Z."/>
        </authorList>
    </citation>
    <scope>NUCLEOTIDE SEQUENCE [LARGE SCALE GENOMIC DNA]</scope>
    <source>
        <strain evidence="10 11">Q1</strain>
    </source>
</reference>
<comment type="cofactor">
    <cofactor evidence="7">
        <name>FMN</name>
        <dbReference type="ChEBI" id="CHEBI:58210"/>
    </cofactor>
    <text evidence="7">Binds 1 FMN per subunit.</text>
</comment>
<dbReference type="OrthoDB" id="9780392at2"/>
<evidence type="ECO:0000256" key="4">
    <source>
        <dbReference type="ARBA" id="ARBA00023002"/>
    </source>
</evidence>